<sequence>MAPRTLSEKLALLADAAKYDASCASSGGERRQSRDGSGLGSSGGAGICHAWAPDGRCISLLKILLTNFCIYDCAYCINRASSGVARARFTVDEVVTLTVEFYRRNYIEGLFLSSGILRSPDETMAEMVRVARTLREREHFRGYIHLKTIPDAAPELIAAAGKWADRLSINVELPTETALTRLAPEKSLRTIHGAMAEVKARGEAAKDCTARGTRAPRFAPAGQSTQMIIGADPATDGQILRRSARLYGDFALRRVYYSAFSPIPDAARTLPLIRPPLMREHRLYQADWLMRNYGFAADEITPETAMLDLEIDPKLAWALAHRALFPLDLNRAPRELLLRVPGLGPRSVARILAARRYRSLRYEDLKAIGCVIGKAEPFISLPGWSPRALPDAENLRARFAPPPEQLSLF</sequence>
<name>A0A285RNP1_9RHOB</name>
<dbReference type="Proteomes" id="UP000219111">
    <property type="component" value="Unassembled WGS sequence"/>
</dbReference>
<dbReference type="PANTHER" id="PTHR21180:SF9">
    <property type="entry name" value="TYPE II SECRETION SYSTEM PROTEIN K"/>
    <property type="match status" value="1"/>
</dbReference>
<dbReference type="InterPro" id="IPR010994">
    <property type="entry name" value="RuvA_2-like"/>
</dbReference>
<evidence type="ECO:0000313" key="7">
    <source>
        <dbReference type="EMBL" id="SOB93927.1"/>
    </source>
</evidence>
<dbReference type="InterPro" id="IPR023874">
    <property type="entry name" value="DNA_rSAM_put"/>
</dbReference>
<comment type="cofactor">
    <cofactor evidence="1">
        <name>[4Fe-4S] cluster</name>
        <dbReference type="ChEBI" id="CHEBI:49883"/>
    </cofactor>
</comment>
<dbReference type="AlphaFoldDB" id="A0A285RNP1"/>
<evidence type="ECO:0000256" key="4">
    <source>
        <dbReference type="ARBA" id="ARBA00023004"/>
    </source>
</evidence>
<dbReference type="EMBL" id="OBMT01000001">
    <property type="protein sequence ID" value="SOB93927.1"/>
    <property type="molecule type" value="Genomic_DNA"/>
</dbReference>
<dbReference type="InterPro" id="IPR051675">
    <property type="entry name" value="Endo/Exo/Phosphatase_dom_1"/>
</dbReference>
<dbReference type="GO" id="GO:0051536">
    <property type="term" value="F:iron-sulfur cluster binding"/>
    <property type="evidence" value="ECO:0007669"/>
    <property type="project" value="UniProtKB-KW"/>
</dbReference>
<dbReference type="Gene3D" id="1.10.150.320">
    <property type="entry name" value="Photosystem II 12 kDa extrinsic protein"/>
    <property type="match status" value="1"/>
</dbReference>
<evidence type="ECO:0000259" key="6">
    <source>
        <dbReference type="Pfam" id="PF04055"/>
    </source>
</evidence>
<dbReference type="NCBIfam" id="TIGR03916">
    <property type="entry name" value="rSAM_link_UDG"/>
    <property type="match status" value="1"/>
</dbReference>
<dbReference type="InterPro" id="IPR058240">
    <property type="entry name" value="rSAM_sf"/>
</dbReference>
<protein>
    <submittedName>
        <fullName evidence="7">Putative DNA modification/repair radical SAM protein</fullName>
    </submittedName>
</protein>
<evidence type="ECO:0000256" key="5">
    <source>
        <dbReference type="ARBA" id="ARBA00023014"/>
    </source>
</evidence>
<keyword evidence="3" id="KW-0479">Metal-binding</keyword>
<organism evidence="7 8">
    <name type="scientific">Rhodobacter maris</name>
    <dbReference type="NCBI Taxonomy" id="446682"/>
    <lineage>
        <taxon>Bacteria</taxon>
        <taxon>Pseudomonadati</taxon>
        <taxon>Pseudomonadota</taxon>
        <taxon>Alphaproteobacteria</taxon>
        <taxon>Rhodobacterales</taxon>
        <taxon>Rhodobacter group</taxon>
        <taxon>Rhodobacter</taxon>
    </lineage>
</organism>
<dbReference type="InterPro" id="IPR007197">
    <property type="entry name" value="rSAM"/>
</dbReference>
<dbReference type="SFLD" id="SFLDG01102">
    <property type="entry name" value="Uncharacterised_Radical_SAM_Su"/>
    <property type="match status" value="1"/>
</dbReference>
<dbReference type="InterPro" id="IPR013785">
    <property type="entry name" value="Aldolase_TIM"/>
</dbReference>
<dbReference type="Pfam" id="PF04055">
    <property type="entry name" value="Radical_SAM"/>
    <property type="match status" value="1"/>
</dbReference>
<evidence type="ECO:0000256" key="2">
    <source>
        <dbReference type="ARBA" id="ARBA00022691"/>
    </source>
</evidence>
<gene>
    <name evidence="7" type="ORF">SAMN05877831_101281</name>
</gene>
<dbReference type="Gene3D" id="3.20.20.70">
    <property type="entry name" value="Aldolase class I"/>
    <property type="match status" value="1"/>
</dbReference>
<dbReference type="SUPFAM" id="SSF47781">
    <property type="entry name" value="RuvA domain 2-like"/>
    <property type="match status" value="1"/>
</dbReference>
<evidence type="ECO:0000256" key="3">
    <source>
        <dbReference type="ARBA" id="ARBA00022723"/>
    </source>
</evidence>
<keyword evidence="5" id="KW-0411">Iron-sulfur</keyword>
<keyword evidence="8" id="KW-1185">Reference proteome</keyword>
<accession>A0A285RNP1</accession>
<dbReference type="SUPFAM" id="SSF102114">
    <property type="entry name" value="Radical SAM enzymes"/>
    <property type="match status" value="1"/>
</dbReference>
<dbReference type="GO" id="GO:0003824">
    <property type="term" value="F:catalytic activity"/>
    <property type="evidence" value="ECO:0007669"/>
    <property type="project" value="InterPro"/>
</dbReference>
<dbReference type="OrthoDB" id="9801154at2"/>
<dbReference type="GO" id="GO:0046872">
    <property type="term" value="F:metal ion binding"/>
    <property type="evidence" value="ECO:0007669"/>
    <property type="project" value="UniProtKB-KW"/>
</dbReference>
<dbReference type="RefSeq" id="WP_097068316.1">
    <property type="nucleotide sequence ID" value="NZ_OBMT01000001.1"/>
</dbReference>
<feature type="domain" description="Radical SAM core" evidence="6">
    <location>
        <begin position="64"/>
        <end position="201"/>
    </location>
</feature>
<dbReference type="PANTHER" id="PTHR21180">
    <property type="entry name" value="ENDONUCLEASE/EXONUCLEASE/PHOSPHATASE FAMILY DOMAIN-CONTAINING PROTEIN 1"/>
    <property type="match status" value="1"/>
</dbReference>
<dbReference type="SFLD" id="SFLDS00029">
    <property type="entry name" value="Radical_SAM"/>
    <property type="match status" value="1"/>
</dbReference>
<evidence type="ECO:0000256" key="1">
    <source>
        <dbReference type="ARBA" id="ARBA00001966"/>
    </source>
</evidence>
<evidence type="ECO:0000313" key="8">
    <source>
        <dbReference type="Proteomes" id="UP000219111"/>
    </source>
</evidence>
<dbReference type="CDD" id="cd01335">
    <property type="entry name" value="Radical_SAM"/>
    <property type="match status" value="1"/>
</dbReference>
<reference evidence="8" key="1">
    <citation type="submission" date="2017-08" db="EMBL/GenBank/DDBJ databases">
        <authorList>
            <person name="Varghese N."/>
            <person name="Submissions S."/>
        </authorList>
    </citation>
    <scope>NUCLEOTIDE SEQUENCE [LARGE SCALE GENOMIC DNA]</scope>
    <source>
        <strain evidence="8">JA276</strain>
    </source>
</reference>
<keyword evidence="4" id="KW-0408">Iron</keyword>
<keyword evidence="2" id="KW-0949">S-adenosyl-L-methionine</keyword>
<proteinExistence type="predicted"/>